<feature type="compositionally biased region" description="Basic residues" evidence="1">
    <location>
        <begin position="27"/>
        <end position="45"/>
    </location>
</feature>
<dbReference type="GeneID" id="19979761"/>
<evidence type="ECO:0000313" key="2">
    <source>
        <dbReference type="EMBL" id="ETI28816.1"/>
    </source>
</evidence>
<evidence type="ECO:0000256" key="1">
    <source>
        <dbReference type="SAM" id="MobiDB-lite"/>
    </source>
</evidence>
<evidence type="ECO:0000313" key="3">
    <source>
        <dbReference type="Proteomes" id="UP000030678"/>
    </source>
</evidence>
<sequence>MTAHLAGYVLLHQPPAVRLASTYPRKSPTRLHHLLHGTKRGRRSQRLMDPTAPQV</sequence>
<proteinExistence type="predicted"/>
<dbReference type="Proteomes" id="UP000030678">
    <property type="component" value="Unassembled WGS sequence"/>
</dbReference>
<organism evidence="2 3">
    <name type="scientific">Cladophialophora carrionii CBS 160.54</name>
    <dbReference type="NCBI Taxonomy" id="1279043"/>
    <lineage>
        <taxon>Eukaryota</taxon>
        <taxon>Fungi</taxon>
        <taxon>Dikarya</taxon>
        <taxon>Ascomycota</taxon>
        <taxon>Pezizomycotina</taxon>
        <taxon>Eurotiomycetes</taxon>
        <taxon>Chaetothyriomycetidae</taxon>
        <taxon>Chaetothyriales</taxon>
        <taxon>Herpotrichiellaceae</taxon>
        <taxon>Cladophialophora</taxon>
    </lineage>
</organism>
<name>V9DQ84_9EURO</name>
<dbReference type="VEuPathDB" id="FungiDB:G647_01268"/>
<reference evidence="2 3" key="1">
    <citation type="submission" date="2013-03" db="EMBL/GenBank/DDBJ databases">
        <title>The Genome Sequence of Cladophialophora carrionii CBS 160.54.</title>
        <authorList>
            <consortium name="The Broad Institute Genomics Platform"/>
            <person name="Cuomo C."/>
            <person name="de Hoog S."/>
            <person name="Gorbushina A."/>
            <person name="Walker B."/>
            <person name="Young S.K."/>
            <person name="Zeng Q."/>
            <person name="Gargeya S."/>
            <person name="Fitzgerald M."/>
            <person name="Haas B."/>
            <person name="Abouelleil A."/>
            <person name="Allen A.W."/>
            <person name="Alvarado L."/>
            <person name="Arachchi H.M."/>
            <person name="Berlin A.M."/>
            <person name="Chapman S.B."/>
            <person name="Gainer-Dewar J."/>
            <person name="Goldberg J."/>
            <person name="Griggs A."/>
            <person name="Gujja S."/>
            <person name="Hansen M."/>
            <person name="Howarth C."/>
            <person name="Imamovic A."/>
            <person name="Ireland A."/>
            <person name="Larimer J."/>
            <person name="McCowan C."/>
            <person name="Murphy C."/>
            <person name="Pearson M."/>
            <person name="Poon T.W."/>
            <person name="Priest M."/>
            <person name="Roberts A."/>
            <person name="Saif S."/>
            <person name="Shea T."/>
            <person name="Sisk P."/>
            <person name="Sykes S."/>
            <person name="Wortman J."/>
            <person name="Nusbaum C."/>
            <person name="Birren B."/>
        </authorList>
    </citation>
    <scope>NUCLEOTIDE SEQUENCE [LARGE SCALE GENOMIC DNA]</scope>
    <source>
        <strain evidence="2 3">CBS 160.54</strain>
    </source>
</reference>
<protein>
    <submittedName>
        <fullName evidence="2">Uncharacterized protein</fullName>
    </submittedName>
</protein>
<dbReference type="AlphaFoldDB" id="V9DQ84"/>
<dbReference type="HOGENOM" id="CLU_3032192_0_0_1"/>
<gene>
    <name evidence="2" type="ORF">G647_01268</name>
</gene>
<dbReference type="EMBL" id="KB822697">
    <property type="protein sequence ID" value="ETI28816.1"/>
    <property type="molecule type" value="Genomic_DNA"/>
</dbReference>
<accession>V9DQ84</accession>
<feature type="region of interest" description="Disordered" evidence="1">
    <location>
        <begin position="23"/>
        <end position="55"/>
    </location>
</feature>
<dbReference type="RefSeq" id="XP_008722890.1">
    <property type="nucleotide sequence ID" value="XM_008724668.1"/>
</dbReference>